<sequence>MSKLVLGSAAMFMIVLMTKTTFQSLRPRPVMNPKQILLLRGVKRRKAKLTNRRKIGYTT</sequence>
<evidence type="ECO:0000313" key="3">
    <source>
        <dbReference type="Proteomes" id="UP000653305"/>
    </source>
</evidence>
<keyword evidence="1" id="KW-0732">Signal</keyword>
<organism evidence="2 3">
    <name type="scientific">Phtheirospermum japonicum</name>
    <dbReference type="NCBI Taxonomy" id="374723"/>
    <lineage>
        <taxon>Eukaryota</taxon>
        <taxon>Viridiplantae</taxon>
        <taxon>Streptophyta</taxon>
        <taxon>Embryophyta</taxon>
        <taxon>Tracheophyta</taxon>
        <taxon>Spermatophyta</taxon>
        <taxon>Magnoliopsida</taxon>
        <taxon>eudicotyledons</taxon>
        <taxon>Gunneridae</taxon>
        <taxon>Pentapetalae</taxon>
        <taxon>asterids</taxon>
        <taxon>lamiids</taxon>
        <taxon>Lamiales</taxon>
        <taxon>Orobanchaceae</taxon>
        <taxon>Orobanchaceae incertae sedis</taxon>
        <taxon>Phtheirospermum</taxon>
    </lineage>
</organism>
<proteinExistence type="predicted"/>
<gene>
    <name evidence="2" type="ORF">PHJA_001797100</name>
</gene>
<dbReference type="AlphaFoldDB" id="A0A830CAA0"/>
<feature type="signal peptide" evidence="1">
    <location>
        <begin position="1"/>
        <end position="17"/>
    </location>
</feature>
<feature type="chain" id="PRO_5032347974" evidence="1">
    <location>
        <begin position="18"/>
        <end position="59"/>
    </location>
</feature>
<evidence type="ECO:0000256" key="1">
    <source>
        <dbReference type="SAM" id="SignalP"/>
    </source>
</evidence>
<keyword evidence="3" id="KW-1185">Reference proteome</keyword>
<dbReference type="Proteomes" id="UP000653305">
    <property type="component" value="Unassembled WGS sequence"/>
</dbReference>
<name>A0A830CAA0_9LAMI</name>
<accession>A0A830CAA0</accession>
<dbReference type="EMBL" id="BMAC01000443">
    <property type="protein sequence ID" value="GFP96530.1"/>
    <property type="molecule type" value="Genomic_DNA"/>
</dbReference>
<protein>
    <submittedName>
        <fullName evidence="2">Ribosome biogenesis regulatory protein homolog</fullName>
    </submittedName>
</protein>
<comment type="caution">
    <text evidence="2">The sequence shown here is derived from an EMBL/GenBank/DDBJ whole genome shotgun (WGS) entry which is preliminary data.</text>
</comment>
<evidence type="ECO:0000313" key="2">
    <source>
        <dbReference type="EMBL" id="GFP96530.1"/>
    </source>
</evidence>
<reference evidence="2" key="1">
    <citation type="submission" date="2020-07" db="EMBL/GenBank/DDBJ databases">
        <title>Ethylene signaling mediates host invasion by parasitic plants.</title>
        <authorList>
            <person name="Yoshida S."/>
        </authorList>
    </citation>
    <scope>NUCLEOTIDE SEQUENCE</scope>
    <source>
        <strain evidence="2">Okayama</strain>
    </source>
</reference>